<sequence length="419" mass="47218">MAGTAMMCRTKSDASVAGVADTLRAQQQLLQKLYAELDDEREASAIAAREAMDMILRLQGEKAVVDMEASQFKRMAEEKMDHAEATLEAFEELLYEKETEIASLKFQLQAYKDKLVSLGCNLNASEFQYVHLNSNDQNSSTDMTRLKSMPPIPFKKILTLREGLARKGERSPNPAPVSGDQEPRSLCGSGTLDSYWNKIRMLHEQVKLISDCNNIGTKSCSSSKVTWECGQTHKLNSTNSDEVVNHGESTRGSKVFSDHRGSANVHDVLEVPQATRKHERRIKLAKWNSVADITLTKPESVSEAMVESHFKHDADKKNGKATIIGKKKERMGGDSNSQTEVHQRIARLQRQRTSRRYDEITRDFELGDGEEQLRLLKDIKTELKLIQSEMRILKSKNATTVEDAVSFGLLQEAMVHFWL</sequence>
<gene>
    <name evidence="1" type="ORF">MILVUS5_LOCUS41057</name>
</gene>
<reference evidence="1" key="1">
    <citation type="submission" date="2023-10" db="EMBL/GenBank/DDBJ databases">
        <authorList>
            <person name="Rodriguez Cubillos JULIANA M."/>
            <person name="De Vega J."/>
        </authorList>
    </citation>
    <scope>NUCLEOTIDE SEQUENCE</scope>
</reference>
<dbReference type="Proteomes" id="UP001177021">
    <property type="component" value="Unassembled WGS sequence"/>
</dbReference>
<accession>A0ACB0MEE0</accession>
<name>A0ACB0MEE0_TRIPR</name>
<evidence type="ECO:0000313" key="2">
    <source>
        <dbReference type="Proteomes" id="UP001177021"/>
    </source>
</evidence>
<proteinExistence type="predicted"/>
<protein>
    <submittedName>
        <fullName evidence="1">Uncharacterized protein</fullName>
    </submittedName>
</protein>
<comment type="caution">
    <text evidence="1">The sequence shown here is derived from an EMBL/GenBank/DDBJ whole genome shotgun (WGS) entry which is preliminary data.</text>
</comment>
<keyword evidence="2" id="KW-1185">Reference proteome</keyword>
<dbReference type="EMBL" id="CASHSV030000823">
    <property type="protein sequence ID" value="CAJ2678834.1"/>
    <property type="molecule type" value="Genomic_DNA"/>
</dbReference>
<evidence type="ECO:0000313" key="1">
    <source>
        <dbReference type="EMBL" id="CAJ2678834.1"/>
    </source>
</evidence>
<organism evidence="1 2">
    <name type="scientific">Trifolium pratense</name>
    <name type="common">Red clover</name>
    <dbReference type="NCBI Taxonomy" id="57577"/>
    <lineage>
        <taxon>Eukaryota</taxon>
        <taxon>Viridiplantae</taxon>
        <taxon>Streptophyta</taxon>
        <taxon>Embryophyta</taxon>
        <taxon>Tracheophyta</taxon>
        <taxon>Spermatophyta</taxon>
        <taxon>Magnoliopsida</taxon>
        <taxon>eudicotyledons</taxon>
        <taxon>Gunneridae</taxon>
        <taxon>Pentapetalae</taxon>
        <taxon>rosids</taxon>
        <taxon>fabids</taxon>
        <taxon>Fabales</taxon>
        <taxon>Fabaceae</taxon>
        <taxon>Papilionoideae</taxon>
        <taxon>50 kb inversion clade</taxon>
        <taxon>NPAAA clade</taxon>
        <taxon>Hologalegina</taxon>
        <taxon>IRL clade</taxon>
        <taxon>Trifolieae</taxon>
        <taxon>Trifolium</taxon>
    </lineage>
</organism>